<organism evidence="2 3">
    <name type="scientific">Leptothoe spongobia TAU-MAC 1115</name>
    <dbReference type="NCBI Taxonomy" id="1967444"/>
    <lineage>
        <taxon>Bacteria</taxon>
        <taxon>Bacillati</taxon>
        <taxon>Cyanobacteriota</taxon>
        <taxon>Cyanophyceae</taxon>
        <taxon>Nodosilineales</taxon>
        <taxon>Cymatolegaceae</taxon>
        <taxon>Leptothoe</taxon>
        <taxon>Leptothoe spongobia</taxon>
    </lineage>
</organism>
<dbReference type="Proteomes" id="UP000717364">
    <property type="component" value="Unassembled WGS sequence"/>
</dbReference>
<dbReference type="InterPro" id="IPR010982">
    <property type="entry name" value="Lambda_DNA-bd_dom_sf"/>
</dbReference>
<reference evidence="2" key="1">
    <citation type="submission" date="2020-11" db="EMBL/GenBank/DDBJ databases">
        <authorList>
            <person name="Konstantinou D."/>
            <person name="Gkelis S."/>
            <person name="Popin R."/>
            <person name="Fewer D."/>
            <person name="Sivonen K."/>
        </authorList>
    </citation>
    <scope>NUCLEOTIDE SEQUENCE</scope>
    <source>
        <strain evidence="2">TAU-MAC 1115</strain>
    </source>
</reference>
<gene>
    <name evidence="2" type="ORF">IXB50_19880</name>
</gene>
<dbReference type="InterPro" id="IPR001387">
    <property type="entry name" value="Cro/C1-type_HTH"/>
</dbReference>
<dbReference type="SMART" id="SM00530">
    <property type="entry name" value="HTH_XRE"/>
    <property type="match status" value="1"/>
</dbReference>
<proteinExistence type="predicted"/>
<dbReference type="SUPFAM" id="SSF47413">
    <property type="entry name" value="lambda repressor-like DNA-binding domains"/>
    <property type="match status" value="1"/>
</dbReference>
<dbReference type="AlphaFoldDB" id="A0A947DKK6"/>
<dbReference type="GO" id="GO:0003677">
    <property type="term" value="F:DNA binding"/>
    <property type="evidence" value="ECO:0007669"/>
    <property type="project" value="InterPro"/>
</dbReference>
<feature type="domain" description="HTH cro/C1-type" evidence="1">
    <location>
        <begin position="15"/>
        <end position="51"/>
    </location>
</feature>
<protein>
    <submittedName>
        <fullName evidence="2">Helix-turn-helix transcriptional regulator</fullName>
    </submittedName>
</protein>
<evidence type="ECO:0000313" key="2">
    <source>
        <dbReference type="EMBL" id="MBT9317684.1"/>
    </source>
</evidence>
<dbReference type="CDD" id="cd00093">
    <property type="entry name" value="HTH_XRE"/>
    <property type="match status" value="1"/>
</dbReference>
<dbReference type="RefSeq" id="WP_215610748.1">
    <property type="nucleotide sequence ID" value="NZ_JADOES010000055.1"/>
</dbReference>
<dbReference type="PROSITE" id="PS50943">
    <property type="entry name" value="HTH_CROC1"/>
    <property type="match status" value="1"/>
</dbReference>
<evidence type="ECO:0000259" key="1">
    <source>
        <dbReference type="PROSITE" id="PS50943"/>
    </source>
</evidence>
<comment type="caution">
    <text evidence="2">The sequence shown here is derived from an EMBL/GenBank/DDBJ whole genome shotgun (WGS) entry which is preliminary data.</text>
</comment>
<sequence length="86" mass="9321">MLDPNGSKVEGNSPLKAIREGLLKISQQEFASMIGIAVSTVSRWERGNGTPVFTPGQFKLIMDKLSEKGVSIKDLPDDWSAGKTSK</sequence>
<keyword evidence="3" id="KW-1185">Reference proteome</keyword>
<evidence type="ECO:0000313" key="3">
    <source>
        <dbReference type="Proteomes" id="UP000717364"/>
    </source>
</evidence>
<dbReference type="Gene3D" id="1.10.260.40">
    <property type="entry name" value="lambda repressor-like DNA-binding domains"/>
    <property type="match status" value="1"/>
</dbReference>
<dbReference type="EMBL" id="JADOES010000055">
    <property type="protein sequence ID" value="MBT9317684.1"/>
    <property type="molecule type" value="Genomic_DNA"/>
</dbReference>
<accession>A0A947DKK6</accession>
<name>A0A947DKK6_9CYAN</name>
<reference evidence="2" key="2">
    <citation type="journal article" date="2021" name="Mar. Drugs">
        <title>Genome Reduction and Secondary Metabolism of the Marine Sponge-Associated Cyanobacterium Leptothoe.</title>
        <authorList>
            <person name="Konstantinou D."/>
            <person name="Popin R.V."/>
            <person name="Fewer D.P."/>
            <person name="Sivonen K."/>
            <person name="Gkelis S."/>
        </authorList>
    </citation>
    <scope>NUCLEOTIDE SEQUENCE</scope>
    <source>
        <strain evidence="2">TAU-MAC 1115</strain>
    </source>
</reference>
<dbReference type="Pfam" id="PF01381">
    <property type="entry name" value="HTH_3"/>
    <property type="match status" value="1"/>
</dbReference>